<reference evidence="1" key="2">
    <citation type="journal article" date="2015" name="Fish Shellfish Immunol.">
        <title>Early steps in the European eel (Anguilla anguilla)-Vibrio vulnificus interaction in the gills: Role of the RtxA13 toxin.</title>
        <authorList>
            <person name="Callol A."/>
            <person name="Pajuelo D."/>
            <person name="Ebbesson L."/>
            <person name="Teles M."/>
            <person name="MacKenzie S."/>
            <person name="Amaro C."/>
        </authorList>
    </citation>
    <scope>NUCLEOTIDE SEQUENCE</scope>
</reference>
<reference evidence="1" key="1">
    <citation type="submission" date="2014-11" db="EMBL/GenBank/DDBJ databases">
        <authorList>
            <person name="Amaro Gonzalez C."/>
        </authorList>
    </citation>
    <scope>NUCLEOTIDE SEQUENCE</scope>
</reference>
<protein>
    <submittedName>
        <fullName evidence="1">Uncharacterized protein</fullName>
    </submittedName>
</protein>
<dbReference type="EMBL" id="GBXM01020228">
    <property type="protein sequence ID" value="JAH88349.1"/>
    <property type="molecule type" value="Transcribed_RNA"/>
</dbReference>
<evidence type="ECO:0000313" key="1">
    <source>
        <dbReference type="EMBL" id="JAH88349.1"/>
    </source>
</evidence>
<organism evidence="1">
    <name type="scientific">Anguilla anguilla</name>
    <name type="common">European freshwater eel</name>
    <name type="synonym">Muraena anguilla</name>
    <dbReference type="NCBI Taxonomy" id="7936"/>
    <lineage>
        <taxon>Eukaryota</taxon>
        <taxon>Metazoa</taxon>
        <taxon>Chordata</taxon>
        <taxon>Craniata</taxon>
        <taxon>Vertebrata</taxon>
        <taxon>Euteleostomi</taxon>
        <taxon>Actinopterygii</taxon>
        <taxon>Neopterygii</taxon>
        <taxon>Teleostei</taxon>
        <taxon>Anguilliformes</taxon>
        <taxon>Anguillidae</taxon>
        <taxon>Anguilla</taxon>
    </lineage>
</organism>
<proteinExistence type="predicted"/>
<accession>A0A0E9WD86</accession>
<name>A0A0E9WD86_ANGAN</name>
<dbReference type="AlphaFoldDB" id="A0A0E9WD86"/>
<sequence>MCTIENSHPYLISTLFFLKQGRGYSINIDNIHIIKNKTRTIPHNLCLPLWSNLTSFTTKQYRLRSSVSQAAKTQPNVALDCSYLRRLAV</sequence>